<keyword evidence="3" id="KW-1185">Reference proteome</keyword>
<feature type="domain" description="SCP2" evidence="1">
    <location>
        <begin position="18"/>
        <end position="118"/>
    </location>
</feature>
<proteinExistence type="predicted"/>
<dbReference type="InterPro" id="IPR003033">
    <property type="entry name" value="SCP2_sterol-bd_dom"/>
</dbReference>
<reference evidence="2 3" key="1">
    <citation type="submission" date="2021-01" db="EMBL/GenBank/DDBJ databases">
        <title>Entomomonas sp. F2A isolated from a house cricket (Acheta domesticus).</title>
        <authorList>
            <person name="Spergser J."/>
            <person name="Busse H.-J."/>
        </authorList>
    </citation>
    <scope>NUCLEOTIDE SEQUENCE [LARGE SCALE GENOMIC DNA]</scope>
    <source>
        <strain evidence="2 3">F2A</strain>
    </source>
</reference>
<evidence type="ECO:0000313" key="3">
    <source>
        <dbReference type="Proteomes" id="UP000595278"/>
    </source>
</evidence>
<dbReference type="EMBL" id="CP067393">
    <property type="protein sequence ID" value="QQP85229.1"/>
    <property type="molecule type" value="Genomic_DNA"/>
</dbReference>
<dbReference type="Pfam" id="PF02036">
    <property type="entry name" value="SCP2"/>
    <property type="match status" value="1"/>
</dbReference>
<dbReference type="InterPro" id="IPR038989">
    <property type="entry name" value="UbiJ"/>
</dbReference>
<dbReference type="AlphaFoldDB" id="A0A974NEP2"/>
<dbReference type="PANTHER" id="PTHR38693:SF1">
    <property type="entry name" value="UBIQUINONE BIOSYNTHESIS ACCESSORY FACTOR UBIJ"/>
    <property type="match status" value="1"/>
</dbReference>
<dbReference type="Proteomes" id="UP000595278">
    <property type="component" value="Chromosome"/>
</dbReference>
<dbReference type="GO" id="GO:0006744">
    <property type="term" value="P:ubiquinone biosynthetic process"/>
    <property type="evidence" value="ECO:0007669"/>
    <property type="project" value="InterPro"/>
</dbReference>
<protein>
    <submittedName>
        <fullName evidence="2">SCP2 domain-containing protein</fullName>
    </submittedName>
</protein>
<dbReference type="KEGG" id="eaz:JHT90_12705"/>
<accession>A0A974NEP2</accession>
<organism evidence="2 3">
    <name type="scientific">Entomomonas asaccharolytica</name>
    <dbReference type="NCBI Taxonomy" id="2785331"/>
    <lineage>
        <taxon>Bacteria</taxon>
        <taxon>Pseudomonadati</taxon>
        <taxon>Pseudomonadota</taxon>
        <taxon>Gammaproteobacteria</taxon>
        <taxon>Pseudomonadales</taxon>
        <taxon>Pseudomonadaceae</taxon>
        <taxon>Entomomonas</taxon>
    </lineage>
</organism>
<evidence type="ECO:0000259" key="1">
    <source>
        <dbReference type="Pfam" id="PF02036"/>
    </source>
</evidence>
<dbReference type="RefSeq" id="WP_201091590.1">
    <property type="nucleotide sequence ID" value="NZ_CP067393.1"/>
</dbReference>
<evidence type="ECO:0000313" key="2">
    <source>
        <dbReference type="EMBL" id="QQP85229.1"/>
    </source>
</evidence>
<dbReference type="PANTHER" id="PTHR38693">
    <property type="entry name" value="UBIQUINONE BIOSYNTHESIS PROTEIN UBIJ"/>
    <property type="match status" value="1"/>
</dbReference>
<sequence>MAGSLATQAALATLEKGLNKLLHLDSSNLAIEQLAELEGKVIAIQSTLPSQTFFIIPTDNGLFLTDNCDFTVDSKLTASAPLLIQLLLTKDKQLFLKNSDLMIVGEASLLYQFFKIFDEINPDWQHELSQWFGPAIAGLAVQSVKLGNEQLQLGLSILQTQFTTFVEKMTSLNLDEVKVAQNPVANILDLLQKKFGQS</sequence>
<name>A0A974NEP2_9GAMM</name>
<gene>
    <name evidence="2" type="ORF">JHT90_12705</name>
</gene>